<dbReference type="PIRSF" id="PIRSF031032">
    <property type="entry name" value="TMP_97_prd"/>
    <property type="match status" value="1"/>
</dbReference>
<protein>
    <recommendedName>
        <fullName evidence="7">Efficient mitochondria targeting-associated protein 19</fullName>
    </recommendedName>
</protein>
<dbReference type="AlphaFoldDB" id="A0A8H5MFB7"/>
<evidence type="ECO:0000259" key="8">
    <source>
        <dbReference type="PROSITE" id="PS51751"/>
    </source>
</evidence>
<dbReference type="Pfam" id="PF05241">
    <property type="entry name" value="EBP"/>
    <property type="match status" value="1"/>
</dbReference>
<dbReference type="PANTHER" id="PTHR31204:SF1">
    <property type="entry name" value="SIGMA INTRACELLULAR RECEPTOR 2"/>
    <property type="match status" value="1"/>
</dbReference>
<evidence type="ECO:0000256" key="3">
    <source>
        <dbReference type="ARBA" id="ARBA00022692"/>
    </source>
</evidence>
<dbReference type="InterPro" id="IPR051987">
    <property type="entry name" value="Sigma-2_receptor-like"/>
</dbReference>
<dbReference type="InterPro" id="IPR033118">
    <property type="entry name" value="EXPERA"/>
</dbReference>
<comment type="subcellular location">
    <subcellularLocation>
        <location evidence="1">Endoplasmic reticulum membrane</location>
        <topology evidence="1">Multi-pass membrane protein</topology>
    </subcellularLocation>
</comment>
<sequence>MAAAVPLTSRPLDFVYFCFFLSHIPASLLLDFQILYPAQYVPSFLLDLRNWYIQFSADPLISGAARGAGELVWFRCFAWLELLFQFPVFLLGMKGLWNNSRSIYVLLLAYGASTATTTLPCILYILKEKSQVTEAQLLILLSSYIPFFLIPLTMAVDMTFRVHSKMLSSNGKVKAE</sequence>
<dbReference type="InterPro" id="IPR016964">
    <property type="entry name" value="Sigma2_recept"/>
</dbReference>
<reference evidence="9 10" key="1">
    <citation type="journal article" date="2020" name="ISME J.">
        <title>Uncovering the hidden diversity of litter-decomposition mechanisms in mushroom-forming fungi.</title>
        <authorList>
            <person name="Floudas D."/>
            <person name="Bentzer J."/>
            <person name="Ahren D."/>
            <person name="Johansson T."/>
            <person name="Persson P."/>
            <person name="Tunlid A."/>
        </authorList>
    </citation>
    <scope>NUCLEOTIDE SEQUENCE [LARGE SCALE GENOMIC DNA]</scope>
    <source>
        <strain evidence="9 10">CBS 406.79</strain>
    </source>
</reference>
<proteinExistence type="inferred from homology"/>
<evidence type="ECO:0000313" key="10">
    <source>
        <dbReference type="Proteomes" id="UP000518752"/>
    </source>
</evidence>
<evidence type="ECO:0000256" key="4">
    <source>
        <dbReference type="ARBA" id="ARBA00022824"/>
    </source>
</evidence>
<dbReference type="Proteomes" id="UP000518752">
    <property type="component" value="Unassembled WGS sequence"/>
</dbReference>
<feature type="transmembrane region" description="Helical" evidence="7">
    <location>
        <begin position="137"/>
        <end position="156"/>
    </location>
</feature>
<feature type="transmembrane region" description="Helical" evidence="7">
    <location>
        <begin position="103"/>
        <end position="125"/>
    </location>
</feature>
<keyword evidence="5 7" id="KW-1133">Transmembrane helix</keyword>
<dbReference type="EMBL" id="JAACJN010000008">
    <property type="protein sequence ID" value="KAF5391928.1"/>
    <property type="molecule type" value="Genomic_DNA"/>
</dbReference>
<evidence type="ECO:0000313" key="9">
    <source>
        <dbReference type="EMBL" id="KAF5391928.1"/>
    </source>
</evidence>
<accession>A0A8H5MFB7</accession>
<feature type="transmembrane region" description="Helical" evidence="7">
    <location>
        <begin position="72"/>
        <end position="91"/>
    </location>
</feature>
<dbReference type="PROSITE" id="PS51751">
    <property type="entry name" value="EXPERA"/>
    <property type="match status" value="1"/>
</dbReference>
<evidence type="ECO:0000256" key="6">
    <source>
        <dbReference type="ARBA" id="ARBA00023136"/>
    </source>
</evidence>
<dbReference type="GO" id="GO:0005789">
    <property type="term" value="C:endoplasmic reticulum membrane"/>
    <property type="evidence" value="ECO:0007669"/>
    <property type="project" value="UniProtKB-SubCell"/>
</dbReference>
<keyword evidence="3 7" id="KW-0812">Transmembrane</keyword>
<dbReference type="PANTHER" id="PTHR31204">
    <property type="entry name" value="SIGMA INTRACELLULAR RECEPTOR 2"/>
    <property type="match status" value="1"/>
</dbReference>
<evidence type="ECO:0000256" key="7">
    <source>
        <dbReference type="PIRNR" id="PIRNR031032"/>
    </source>
</evidence>
<name>A0A8H5MFB7_9AGAR</name>
<keyword evidence="4 7" id="KW-0256">Endoplasmic reticulum</keyword>
<dbReference type="OrthoDB" id="433124at2759"/>
<evidence type="ECO:0000256" key="2">
    <source>
        <dbReference type="ARBA" id="ARBA00009096"/>
    </source>
</evidence>
<evidence type="ECO:0000256" key="5">
    <source>
        <dbReference type="ARBA" id="ARBA00022989"/>
    </source>
</evidence>
<evidence type="ECO:0000256" key="1">
    <source>
        <dbReference type="ARBA" id="ARBA00004477"/>
    </source>
</evidence>
<keyword evidence="6 7" id="KW-0472">Membrane</keyword>
<comment type="caution">
    <text evidence="9">The sequence shown here is derived from an EMBL/GenBank/DDBJ whole genome shotgun (WGS) entry which is preliminary data.</text>
</comment>
<gene>
    <name evidence="9" type="ORF">D9757_001842</name>
</gene>
<keyword evidence="10" id="KW-1185">Reference proteome</keyword>
<comment type="similarity">
    <text evidence="2">Belongs to the TMEM97/sigma-2 receptor family.</text>
</comment>
<organism evidence="9 10">
    <name type="scientific">Collybiopsis confluens</name>
    <dbReference type="NCBI Taxonomy" id="2823264"/>
    <lineage>
        <taxon>Eukaryota</taxon>
        <taxon>Fungi</taxon>
        <taxon>Dikarya</taxon>
        <taxon>Basidiomycota</taxon>
        <taxon>Agaricomycotina</taxon>
        <taxon>Agaricomycetes</taxon>
        <taxon>Agaricomycetidae</taxon>
        <taxon>Agaricales</taxon>
        <taxon>Marasmiineae</taxon>
        <taxon>Omphalotaceae</taxon>
        <taxon>Collybiopsis</taxon>
    </lineage>
</organism>
<feature type="domain" description="EXPERA" evidence="8">
    <location>
        <begin position="12"/>
        <end position="155"/>
    </location>
</feature>